<dbReference type="AlphaFoldDB" id="A0A7J6X7P8"/>
<proteinExistence type="predicted"/>
<accession>A0A7J6X7P8</accession>
<organism evidence="1 2">
    <name type="scientific">Thalictrum thalictroides</name>
    <name type="common">Rue-anemone</name>
    <name type="synonym">Anemone thalictroides</name>
    <dbReference type="NCBI Taxonomy" id="46969"/>
    <lineage>
        <taxon>Eukaryota</taxon>
        <taxon>Viridiplantae</taxon>
        <taxon>Streptophyta</taxon>
        <taxon>Embryophyta</taxon>
        <taxon>Tracheophyta</taxon>
        <taxon>Spermatophyta</taxon>
        <taxon>Magnoliopsida</taxon>
        <taxon>Ranunculales</taxon>
        <taxon>Ranunculaceae</taxon>
        <taxon>Thalictroideae</taxon>
        <taxon>Thalictrum</taxon>
    </lineage>
</organism>
<dbReference type="EMBL" id="JABWDY010004098">
    <property type="protein sequence ID" value="KAF5205413.1"/>
    <property type="molecule type" value="Genomic_DNA"/>
</dbReference>
<reference evidence="1 2" key="1">
    <citation type="submission" date="2020-06" db="EMBL/GenBank/DDBJ databases">
        <title>Transcriptomic and genomic resources for Thalictrum thalictroides and T. hernandezii: Facilitating candidate gene discovery in an emerging model plant lineage.</title>
        <authorList>
            <person name="Arias T."/>
            <person name="Riano-Pachon D.M."/>
            <person name="Di Stilio V.S."/>
        </authorList>
    </citation>
    <scope>NUCLEOTIDE SEQUENCE [LARGE SCALE GENOMIC DNA]</scope>
    <source>
        <strain evidence="2">cv. WT478/WT964</strain>
        <tissue evidence="1">Leaves</tissue>
    </source>
</reference>
<evidence type="ECO:0000313" key="1">
    <source>
        <dbReference type="EMBL" id="KAF5205413.1"/>
    </source>
</evidence>
<evidence type="ECO:0000313" key="2">
    <source>
        <dbReference type="Proteomes" id="UP000554482"/>
    </source>
</evidence>
<dbReference type="Proteomes" id="UP000554482">
    <property type="component" value="Unassembled WGS sequence"/>
</dbReference>
<name>A0A7J6X7P8_THATH</name>
<protein>
    <submittedName>
        <fullName evidence="1">Uncharacterized protein</fullName>
    </submittedName>
</protein>
<comment type="caution">
    <text evidence="1">The sequence shown here is derived from an EMBL/GenBank/DDBJ whole genome shotgun (WGS) entry which is preliminary data.</text>
</comment>
<sequence length="63" mass="7223">MDWNEIIRSLQAKMFSTGSNLEEFCNWKPFFMLNLNTTDVVDNYPPLLIPLTILGIENSTTQG</sequence>
<keyword evidence="2" id="KW-1185">Reference proteome</keyword>
<gene>
    <name evidence="1" type="ORF">FRX31_004999</name>
</gene>